<evidence type="ECO:0000313" key="3">
    <source>
        <dbReference type="Proteomes" id="UP000002384"/>
    </source>
</evidence>
<dbReference type="HOGENOM" id="CLU_1774307_0_0_3"/>
<name>B7KA95_GLOC7</name>
<dbReference type="AlphaFoldDB" id="B7KA95"/>
<dbReference type="EMBL" id="CP001291">
    <property type="protein sequence ID" value="ACK72869.1"/>
    <property type="molecule type" value="Genomic_DNA"/>
</dbReference>
<reference evidence="3" key="1">
    <citation type="journal article" date="2011" name="MBio">
        <title>Novel metabolic attributes of the genus Cyanothece, comprising a group of unicellular nitrogen-fixing Cyanobacteria.</title>
        <authorList>
            <person name="Bandyopadhyay A."/>
            <person name="Elvitigala T."/>
            <person name="Welsh E."/>
            <person name="Stockel J."/>
            <person name="Liberton M."/>
            <person name="Min H."/>
            <person name="Sherman L.A."/>
            <person name="Pakrasi H.B."/>
        </authorList>
    </citation>
    <scope>NUCLEOTIDE SEQUENCE [LARGE SCALE GENOMIC DNA]</scope>
    <source>
        <strain evidence="3">PCC 7424</strain>
    </source>
</reference>
<evidence type="ECO:0000259" key="1">
    <source>
        <dbReference type="Pfam" id="PF03551"/>
    </source>
</evidence>
<feature type="domain" description="Transcription regulator PadR N-terminal" evidence="1">
    <location>
        <begin position="60"/>
        <end position="128"/>
    </location>
</feature>
<dbReference type="Pfam" id="PF03551">
    <property type="entry name" value="PadR"/>
    <property type="match status" value="1"/>
</dbReference>
<keyword evidence="3" id="KW-1185">Reference proteome</keyword>
<sequence length="146" mass="17106">MRRGRILHFERKDCVVKLFRIGITRGCSNTFMVVKGDKKLIDKYQHLSTNEMEIMQILIIFGRTFGLDIMDKVNEGRREFNLPEIGYGSFYGALKKLEREKFIKSSTPDTDKRRKYYQVTALGEETYQANFNYQNRLGQNTGSVLM</sequence>
<dbReference type="SUPFAM" id="SSF46785">
    <property type="entry name" value="Winged helix' DNA-binding domain"/>
    <property type="match status" value="1"/>
</dbReference>
<evidence type="ECO:0000313" key="2">
    <source>
        <dbReference type="EMBL" id="ACK72869.1"/>
    </source>
</evidence>
<gene>
    <name evidence="2" type="ordered locus">PCC7424_4505</name>
</gene>
<dbReference type="Gene3D" id="1.10.10.10">
    <property type="entry name" value="Winged helix-like DNA-binding domain superfamily/Winged helix DNA-binding domain"/>
    <property type="match status" value="1"/>
</dbReference>
<dbReference type="Proteomes" id="UP000002384">
    <property type="component" value="Chromosome"/>
</dbReference>
<organism evidence="2 3">
    <name type="scientific">Gloeothece citriformis (strain PCC 7424)</name>
    <name type="common">Cyanothece sp. (strain PCC 7424)</name>
    <dbReference type="NCBI Taxonomy" id="65393"/>
    <lineage>
        <taxon>Bacteria</taxon>
        <taxon>Bacillati</taxon>
        <taxon>Cyanobacteriota</taxon>
        <taxon>Cyanophyceae</taxon>
        <taxon>Oscillatoriophycideae</taxon>
        <taxon>Chroococcales</taxon>
        <taxon>Aphanothecaceae</taxon>
        <taxon>Gloeothece</taxon>
        <taxon>Gloeothece citriformis</taxon>
    </lineage>
</organism>
<protein>
    <submittedName>
        <fullName evidence="2">Transcriptional regulator, PadR-like family</fullName>
    </submittedName>
</protein>
<dbReference type="InterPro" id="IPR036388">
    <property type="entry name" value="WH-like_DNA-bd_sf"/>
</dbReference>
<accession>B7KA95</accession>
<proteinExistence type="predicted"/>
<dbReference type="InterPro" id="IPR005149">
    <property type="entry name" value="Tscrpt_reg_PadR_N"/>
</dbReference>
<dbReference type="InterPro" id="IPR036390">
    <property type="entry name" value="WH_DNA-bd_sf"/>
</dbReference>
<dbReference type="KEGG" id="cyc:PCC7424_4505"/>